<keyword evidence="3 6" id="KW-0732">Signal</keyword>
<evidence type="ECO:0000256" key="1">
    <source>
        <dbReference type="ARBA" id="ARBA00004442"/>
    </source>
</evidence>
<feature type="chain" id="PRO_5045820658" evidence="6">
    <location>
        <begin position="23"/>
        <end position="286"/>
    </location>
</feature>
<accession>A0ABZ2DCI1</accession>
<organism evidence="7 8">
    <name type="scientific">Pelagerythrobacter marensis</name>
    <dbReference type="NCBI Taxonomy" id="543877"/>
    <lineage>
        <taxon>Bacteria</taxon>
        <taxon>Pseudomonadati</taxon>
        <taxon>Pseudomonadota</taxon>
        <taxon>Alphaproteobacteria</taxon>
        <taxon>Sphingomonadales</taxon>
        <taxon>Erythrobacteraceae</taxon>
        <taxon>Pelagerythrobacter</taxon>
    </lineage>
</organism>
<evidence type="ECO:0000256" key="3">
    <source>
        <dbReference type="ARBA" id="ARBA00022729"/>
    </source>
</evidence>
<comment type="subcellular location">
    <subcellularLocation>
        <location evidence="1">Cell outer membrane</location>
    </subcellularLocation>
</comment>
<dbReference type="RefSeq" id="WP_338447392.1">
    <property type="nucleotide sequence ID" value="NZ_CP144918.1"/>
</dbReference>
<evidence type="ECO:0000256" key="6">
    <source>
        <dbReference type="SAM" id="SignalP"/>
    </source>
</evidence>
<dbReference type="PANTHER" id="PTHR38776">
    <property type="entry name" value="MLTA-INTERACTING PROTEIN-RELATED"/>
    <property type="match status" value="1"/>
</dbReference>
<name>A0ABZ2DCI1_9SPHN</name>
<reference evidence="7 8" key="1">
    <citation type="submission" date="2024-02" db="EMBL/GenBank/DDBJ databases">
        <title>The whole genome sequence of five bacterial samples isolated from Abu Dhabi Sabkha-shore region.</title>
        <authorList>
            <person name="Sudalaimuthuasari N."/>
            <person name="Sarfraz B."/>
            <person name="Tuyisabe J.D."/>
            <person name="Mugisha Ntwali L.D.M."/>
            <person name="Ali A.I.A.A."/>
            <person name="Almansoori S.Z.A."/>
            <person name="Alajami H.S.A."/>
            <person name="Almeqbaali A.A.S."/>
            <person name="Kundu B."/>
            <person name="Saeed E.E."/>
            <person name="Sukumarinath V."/>
            <person name="Mishra A.K."/>
            <person name="Hazzouri K.M."/>
            <person name="Almaskari R."/>
            <person name="Sharma A.K."/>
            <person name="Amiri K.M.A."/>
        </authorList>
    </citation>
    <scope>NUCLEOTIDE SEQUENCE [LARGE SCALE GENOMIC DNA]</scope>
    <source>
        <strain evidence="8">kcgeb_sd</strain>
    </source>
</reference>
<protein>
    <submittedName>
        <fullName evidence="7">MipA/OmpV family protein</fullName>
    </submittedName>
</protein>
<dbReference type="InterPro" id="IPR010583">
    <property type="entry name" value="MipA"/>
</dbReference>
<keyword evidence="5" id="KW-0998">Cell outer membrane</keyword>
<dbReference type="PANTHER" id="PTHR38776:SF1">
    <property type="entry name" value="MLTA-INTERACTING PROTEIN-RELATED"/>
    <property type="match status" value="1"/>
</dbReference>
<proteinExistence type="inferred from homology"/>
<sequence>MKSTLMLAGAALSALAAAPALAQDGEAAGPPGMEDSIYSGDWIMIGGGAVYSPSYDGSDDYVVFPIPAIMGKVGPVSIVPSAGGVALDFIENPDRGVGLDLGFVVGLNSNRASKIEDPVVKAAGKLDRAVEIGPSAGVSVSGMLNPYDRFSVGVDARWDVAGAHEGMVASPSVSYFTPLGRGVASALSISAEYVDDDYAGYYYSVSPAQSAASGLPLYEADSGFTKAGATVLLGVDLDGNLANGGLALYGLGGYSRMLGDAKRTPYTSVRGDADQWIASLGIGYAF</sequence>
<evidence type="ECO:0000313" key="8">
    <source>
        <dbReference type="Proteomes" id="UP001335183"/>
    </source>
</evidence>
<gene>
    <name evidence="7" type="ORF">V5F89_06310</name>
</gene>
<evidence type="ECO:0000256" key="2">
    <source>
        <dbReference type="ARBA" id="ARBA00005722"/>
    </source>
</evidence>
<dbReference type="Proteomes" id="UP001335183">
    <property type="component" value="Chromosome"/>
</dbReference>
<dbReference type="EMBL" id="CP144918">
    <property type="protein sequence ID" value="WWA48509.1"/>
    <property type="molecule type" value="Genomic_DNA"/>
</dbReference>
<evidence type="ECO:0000256" key="5">
    <source>
        <dbReference type="ARBA" id="ARBA00023237"/>
    </source>
</evidence>
<comment type="similarity">
    <text evidence="2">Belongs to the MipA/OmpV family.</text>
</comment>
<dbReference type="Pfam" id="PF06629">
    <property type="entry name" value="MipA"/>
    <property type="match status" value="1"/>
</dbReference>
<feature type="signal peptide" evidence="6">
    <location>
        <begin position="1"/>
        <end position="22"/>
    </location>
</feature>
<evidence type="ECO:0000313" key="7">
    <source>
        <dbReference type="EMBL" id="WWA48509.1"/>
    </source>
</evidence>
<keyword evidence="8" id="KW-1185">Reference proteome</keyword>
<keyword evidence="4" id="KW-0472">Membrane</keyword>
<evidence type="ECO:0000256" key="4">
    <source>
        <dbReference type="ARBA" id="ARBA00023136"/>
    </source>
</evidence>